<feature type="region of interest" description="Disordered" evidence="1">
    <location>
        <begin position="275"/>
        <end position="295"/>
    </location>
</feature>
<dbReference type="EMBL" id="SGPM01000497">
    <property type="protein sequence ID" value="THH20302.1"/>
    <property type="molecule type" value="Genomic_DNA"/>
</dbReference>
<feature type="region of interest" description="Disordered" evidence="1">
    <location>
        <begin position="566"/>
        <end position="585"/>
    </location>
</feature>
<dbReference type="AlphaFoldDB" id="A0A4S4M551"/>
<evidence type="ECO:0000313" key="3">
    <source>
        <dbReference type="Proteomes" id="UP000308730"/>
    </source>
</evidence>
<feature type="compositionally biased region" description="Low complexity" evidence="1">
    <location>
        <begin position="286"/>
        <end position="295"/>
    </location>
</feature>
<protein>
    <submittedName>
        <fullName evidence="2">Uncharacterized protein</fullName>
    </submittedName>
</protein>
<keyword evidence="3" id="KW-1185">Reference proteome</keyword>
<feature type="region of interest" description="Disordered" evidence="1">
    <location>
        <begin position="1"/>
        <end position="43"/>
    </location>
</feature>
<accession>A0A4S4M551</accession>
<dbReference type="Proteomes" id="UP000308730">
    <property type="component" value="Unassembled WGS sequence"/>
</dbReference>
<sequence>MVGTRPGNVNRHPGHIMLPAQTRAPRRTPAQVKADKKASDMKKADAEETQTLLLAKIAALEAMLEDAEVKAQQALPVSAAHAAEDTRTTQHGPGLDDFTMDVDEDEPEAAASQPTTTARMRKATRADVDAVRQAQITAESSAKPSGKRKLDDSVEVGSNKKAKAAFPTGVAIGKVKNFKKASKPAHRDQVDSCSSTTTTAAQLSSASIKADPAVLKTQHVPAHQVVFGGYVDDDKDDTVERPTPVQPSRVTNNTTVGIELNKAAAELISDMNPITTATSSPRAQVSPPTSSDTASTALPLQVKVPSAVGCFCWSNDDPWGSTDFTDWNTVFGELWIAAFPQYPAGVILPGTAIFELGRAKLYTWRNAIGNAGVKAIQAYVASEFPPLANDASDEDIDMYAAERAEFTRDLCKKGLGPGYPFLSIAVRTAADSGKLVHAGRFQNQIMLRTFLYHFNSAMLPFHGSTDPIDMANVPTGALALSAASLERALGLFSTGEYKKSKTNNFTFESWGFATGRYAVSVKKLKPMEWANIFAGASALARADSVAGYLVNDSDNESTDDRANIMAAESDDDEDLAPGVQSEVEI</sequence>
<feature type="compositionally biased region" description="Acidic residues" evidence="1">
    <location>
        <begin position="98"/>
        <end position="108"/>
    </location>
</feature>
<gene>
    <name evidence="2" type="ORF">EUX98_g8605</name>
</gene>
<comment type="caution">
    <text evidence="2">The sequence shown here is derived from an EMBL/GenBank/DDBJ whole genome shotgun (WGS) entry which is preliminary data.</text>
</comment>
<feature type="compositionally biased region" description="Basic and acidic residues" evidence="1">
    <location>
        <begin position="33"/>
        <end position="43"/>
    </location>
</feature>
<feature type="region of interest" description="Disordered" evidence="1">
    <location>
        <begin position="79"/>
        <end position="156"/>
    </location>
</feature>
<evidence type="ECO:0000313" key="2">
    <source>
        <dbReference type="EMBL" id="THH20302.1"/>
    </source>
</evidence>
<organism evidence="2 3">
    <name type="scientific">Antrodiella citrinella</name>
    <dbReference type="NCBI Taxonomy" id="2447956"/>
    <lineage>
        <taxon>Eukaryota</taxon>
        <taxon>Fungi</taxon>
        <taxon>Dikarya</taxon>
        <taxon>Basidiomycota</taxon>
        <taxon>Agaricomycotina</taxon>
        <taxon>Agaricomycetes</taxon>
        <taxon>Polyporales</taxon>
        <taxon>Steccherinaceae</taxon>
        <taxon>Antrodiella</taxon>
    </lineage>
</organism>
<reference evidence="2 3" key="1">
    <citation type="submission" date="2019-02" db="EMBL/GenBank/DDBJ databases">
        <title>Genome sequencing of the rare red list fungi Antrodiella citrinella (Flaviporus citrinellus).</title>
        <authorList>
            <person name="Buettner E."/>
            <person name="Kellner H."/>
        </authorList>
    </citation>
    <scope>NUCLEOTIDE SEQUENCE [LARGE SCALE GENOMIC DNA]</scope>
    <source>
        <strain evidence="2 3">DSM 108506</strain>
    </source>
</reference>
<feature type="compositionally biased region" description="Polar residues" evidence="1">
    <location>
        <begin position="134"/>
        <end position="143"/>
    </location>
</feature>
<name>A0A4S4M551_9APHY</name>
<proteinExistence type="predicted"/>
<evidence type="ECO:0000256" key="1">
    <source>
        <dbReference type="SAM" id="MobiDB-lite"/>
    </source>
</evidence>
<feature type="region of interest" description="Disordered" evidence="1">
    <location>
        <begin position="231"/>
        <end position="251"/>
    </location>
</feature>